<feature type="compositionally biased region" description="Polar residues" evidence="1">
    <location>
        <begin position="627"/>
        <end position="637"/>
    </location>
</feature>
<feature type="region of interest" description="Disordered" evidence="1">
    <location>
        <begin position="943"/>
        <end position="1066"/>
    </location>
</feature>
<feature type="compositionally biased region" description="Basic residues" evidence="1">
    <location>
        <begin position="947"/>
        <end position="963"/>
    </location>
</feature>
<organism evidence="3 4">
    <name type="scientific">Aureobasidium pullulans</name>
    <name type="common">Black yeast</name>
    <name type="synonym">Pullularia pullulans</name>
    <dbReference type="NCBI Taxonomy" id="5580"/>
    <lineage>
        <taxon>Eukaryota</taxon>
        <taxon>Fungi</taxon>
        <taxon>Dikarya</taxon>
        <taxon>Ascomycota</taxon>
        <taxon>Pezizomycotina</taxon>
        <taxon>Dothideomycetes</taxon>
        <taxon>Dothideomycetidae</taxon>
        <taxon>Dothideales</taxon>
        <taxon>Saccotheciaceae</taxon>
        <taxon>Aureobasidium</taxon>
    </lineage>
</organism>
<feature type="region of interest" description="Disordered" evidence="1">
    <location>
        <begin position="588"/>
        <end position="612"/>
    </location>
</feature>
<feature type="compositionally biased region" description="Polar residues" evidence="1">
    <location>
        <begin position="1255"/>
        <end position="1286"/>
    </location>
</feature>
<feature type="transmembrane region" description="Helical" evidence="2">
    <location>
        <begin position="330"/>
        <end position="349"/>
    </location>
</feature>
<evidence type="ECO:0000256" key="2">
    <source>
        <dbReference type="SAM" id="Phobius"/>
    </source>
</evidence>
<feature type="compositionally biased region" description="Basic residues" evidence="1">
    <location>
        <begin position="1311"/>
        <end position="1320"/>
    </location>
</feature>
<gene>
    <name evidence="3" type="ORF">D6D15_09415</name>
</gene>
<keyword evidence="2" id="KW-1133">Transmembrane helix</keyword>
<feature type="compositionally biased region" description="Low complexity" evidence="1">
    <location>
        <begin position="992"/>
        <end position="1034"/>
    </location>
</feature>
<dbReference type="EMBL" id="QZAR01000265">
    <property type="protein sequence ID" value="THW83675.1"/>
    <property type="molecule type" value="Genomic_DNA"/>
</dbReference>
<name>A0A4S9AU86_AURPU</name>
<feature type="region of interest" description="Disordered" evidence="1">
    <location>
        <begin position="1231"/>
        <end position="1329"/>
    </location>
</feature>
<accession>A0A4S9AU86</accession>
<keyword evidence="2" id="KW-0812">Transmembrane</keyword>
<feature type="region of interest" description="Disordered" evidence="1">
    <location>
        <begin position="627"/>
        <end position="668"/>
    </location>
</feature>
<feature type="region of interest" description="Disordered" evidence="1">
    <location>
        <begin position="790"/>
        <end position="816"/>
    </location>
</feature>
<feature type="compositionally biased region" description="Basic and acidic residues" evidence="1">
    <location>
        <begin position="1287"/>
        <end position="1297"/>
    </location>
</feature>
<feature type="compositionally biased region" description="Pro residues" evidence="1">
    <location>
        <begin position="99"/>
        <end position="108"/>
    </location>
</feature>
<comment type="caution">
    <text evidence="3">The sequence shown here is derived from an EMBL/GenBank/DDBJ whole genome shotgun (WGS) entry which is preliminary data.</text>
</comment>
<sequence>MPTFKELKAQGLSDHYPLVTRNDQEELVATYQRINWSGDFLDATIEYRELPAPTFLTLATSGNTTLGDMSSFSQYHTDKQDLVAAFPPAPEKDEHGRYPPRPDNLPPRPVRDTSDHVLEKRFGRLVPIKRPLNDEEHLWRDHDYLTRYTRWKCWASRMPVEWCLLEPAEYAAYDSLNPIITSLPIATTTVQETHLGIFFLLLLSIGVLVGNLAGPRIAMACFIAFYVLLLPSLRLQQNLVKEISSSVWAAVSTPTTTLGVMVCWITGTIGLAVATLVTILATRILDPLVSLNGQFRNGDSTFWHAIYSVQLAATEMRDSLLSEVTSAYEARFTLIFGSVLCSGSIYLMLEEPSTAWLCTCVALCLVMVVCILAAFMAPEDHTPATDSNPILTPVAATIIPPVATPSPYAATTIYGRSGVVFAKPLATPPSFSKSTLSEGTRPRELVHDFGTPTRGPLGKDFGARRTPPDLNIFGTMCLPIESSTFLVKSETLSGQVHVSEVIVRLRRLTEAWRGSLLDAYLSLHSPQASPSIFAYKDARTFLDPVLRPSRLQLALNSSLLEQLQAQFPANTPSDPSSPISKGIAALERRASNRSAASHKNMPGSPFERSRTASPMPARLNLTIDTTSGIRSTASSPGPMTGSRRIPPPLLKTRMRPPSELFLPTPETSRSTGFRFSTIIAEESGADIVASLIVRTEPSTPATIASIPFFSSPPLSPASASIADAISRVDVGASVQNAIDNLSKPEANRFIFPPLRSSTAPPASIRRQPSFISIKSTRSLPLRAFSTRLGRLSRAGGSSSRGAGVTPRLSRSPKRGLQFSGIDKDLASDRRVSMMIAKHKSNLESVLASPIEEQAPTRPVLKKAATSVMPWRRKRKGETMSMLLDSGFFPVQEFIYEKNDSSPSTPSPSKRKQLALSILVKDLPTERPSSILMTPTNFYQQGSLGLRRSTRSNQRRSMGPRRRILNAASVSSSQISPTMITHTSVMAPPLSPSSPTSPTSPLTPTKALAALTGSMLLPPSPGSDGSPKSGQPSPGILEVIPEDSGAVAHRVPSSASTMSPRSSPEAPALPEAIASEIHLSSGTVLMVKTPETTAYRRSIYIQGPIKLSTPAVVPRKGSIATLDPFQDSLANAPIPRRKSEDMAADDICDWYDTWAFDSVSFTLDEFTLDETDLTKDWALSPLEEEPESPVDRTVRFPSPAPPLAKEVAAAMMGNGVMRPESQAIKPRPLRMSMPMVPLPELPKTPSFMARDKGHSRNSSGETSYKSASSDPITRTDSRGSGMSNISSVEEKSWFDTDKSKRRGSGSAEPVKPKPKMSRMRRFVQTASAIL</sequence>
<feature type="compositionally biased region" description="Polar residues" evidence="1">
    <location>
        <begin position="967"/>
        <end position="983"/>
    </location>
</feature>
<proteinExistence type="predicted"/>
<feature type="transmembrane region" description="Helical" evidence="2">
    <location>
        <begin position="356"/>
        <end position="377"/>
    </location>
</feature>
<reference evidence="3 4" key="1">
    <citation type="submission" date="2018-10" db="EMBL/GenBank/DDBJ databases">
        <title>Fifty Aureobasidium pullulans genomes reveal a recombining polyextremotolerant generalist.</title>
        <authorList>
            <person name="Gostincar C."/>
            <person name="Turk M."/>
            <person name="Zajc J."/>
            <person name="Gunde-Cimerman N."/>
        </authorList>
    </citation>
    <scope>NUCLEOTIDE SEQUENCE [LARGE SCALE GENOMIC DNA]</scope>
    <source>
        <strain evidence="3 4">EXF-10507</strain>
    </source>
</reference>
<feature type="compositionally biased region" description="Low complexity" evidence="1">
    <location>
        <begin position="1051"/>
        <end position="1063"/>
    </location>
</feature>
<feature type="transmembrane region" description="Helical" evidence="2">
    <location>
        <begin position="256"/>
        <end position="281"/>
    </location>
</feature>
<evidence type="ECO:0000256" key="1">
    <source>
        <dbReference type="SAM" id="MobiDB-lite"/>
    </source>
</evidence>
<protein>
    <submittedName>
        <fullName evidence="3">Uncharacterized protein</fullName>
    </submittedName>
</protein>
<feature type="transmembrane region" description="Helical" evidence="2">
    <location>
        <begin position="217"/>
        <end position="235"/>
    </location>
</feature>
<feature type="region of interest" description="Disordered" evidence="1">
    <location>
        <begin position="87"/>
        <end position="113"/>
    </location>
</feature>
<dbReference type="Proteomes" id="UP000304928">
    <property type="component" value="Unassembled WGS sequence"/>
</dbReference>
<keyword evidence="2" id="KW-0472">Membrane</keyword>
<evidence type="ECO:0000313" key="3">
    <source>
        <dbReference type="EMBL" id="THW83675.1"/>
    </source>
</evidence>
<evidence type="ECO:0000313" key="4">
    <source>
        <dbReference type="Proteomes" id="UP000304928"/>
    </source>
</evidence>
<feature type="compositionally biased region" description="Low complexity" evidence="1">
    <location>
        <begin position="790"/>
        <end position="803"/>
    </location>
</feature>
<feature type="transmembrane region" description="Helical" evidence="2">
    <location>
        <begin position="193"/>
        <end position="211"/>
    </location>
</feature>